<dbReference type="OMA" id="GQETFCN"/>
<dbReference type="SUPFAM" id="SSF48371">
    <property type="entry name" value="ARM repeat"/>
    <property type="match status" value="2"/>
</dbReference>
<feature type="domain" description="Vesicle tethering protein Uso1/P115-like head" evidence="6">
    <location>
        <begin position="428"/>
        <end position="699"/>
    </location>
</feature>
<evidence type="ECO:0000313" key="7">
    <source>
        <dbReference type="EMBL" id="EME32272.1"/>
    </source>
</evidence>
<evidence type="ECO:0000256" key="1">
    <source>
        <dbReference type="ARBA" id="ARBA00004555"/>
    </source>
</evidence>
<dbReference type="Gene3D" id="1.25.10.10">
    <property type="entry name" value="Leucine-rich Repeat Variant"/>
    <property type="match status" value="1"/>
</dbReference>
<evidence type="ECO:0000256" key="5">
    <source>
        <dbReference type="SAM" id="MobiDB-lite"/>
    </source>
</evidence>
<dbReference type="InterPro" id="IPR024095">
    <property type="entry name" value="Vesicle_P115"/>
</dbReference>
<dbReference type="EMBL" id="KB454487">
    <property type="protein sequence ID" value="EME32272.1"/>
    <property type="molecule type" value="Genomic_DNA"/>
</dbReference>
<proteinExistence type="predicted"/>
<feature type="region of interest" description="Disordered" evidence="5">
    <location>
        <begin position="838"/>
        <end position="866"/>
    </location>
</feature>
<evidence type="ECO:0000259" key="6">
    <source>
        <dbReference type="Pfam" id="PF04869"/>
    </source>
</evidence>
<dbReference type="GO" id="GO:0006888">
    <property type="term" value="P:endoplasmic reticulum to Golgi vesicle-mediated transport"/>
    <property type="evidence" value="ECO:0007669"/>
    <property type="project" value="TreeGrafter"/>
</dbReference>
<dbReference type="PANTHER" id="PTHR10013:SF0">
    <property type="entry name" value="GENERAL VESICULAR TRANSPORT FACTOR P115"/>
    <property type="match status" value="1"/>
</dbReference>
<dbReference type="OrthoDB" id="198977at2759"/>
<dbReference type="RefSeq" id="XP_005708792.1">
    <property type="nucleotide sequence ID" value="XM_005708735.1"/>
</dbReference>
<dbReference type="GO" id="GO:0048211">
    <property type="term" value="P:Golgi vesicle docking"/>
    <property type="evidence" value="ECO:0007669"/>
    <property type="project" value="TreeGrafter"/>
</dbReference>
<evidence type="ECO:0000256" key="4">
    <source>
        <dbReference type="SAM" id="Coils"/>
    </source>
</evidence>
<dbReference type="GO" id="GO:0005795">
    <property type="term" value="C:Golgi stack"/>
    <property type="evidence" value="ECO:0007669"/>
    <property type="project" value="TreeGrafter"/>
</dbReference>
<dbReference type="KEGG" id="gsl:Gasu_06800"/>
<dbReference type="GO" id="GO:0012507">
    <property type="term" value="C:ER to Golgi transport vesicle membrane"/>
    <property type="evidence" value="ECO:0007669"/>
    <property type="project" value="TreeGrafter"/>
</dbReference>
<feature type="coiled-coil region" evidence="4">
    <location>
        <begin position="926"/>
        <end position="995"/>
    </location>
</feature>
<dbReference type="InterPro" id="IPR016024">
    <property type="entry name" value="ARM-type_fold"/>
</dbReference>
<organism evidence="7 8">
    <name type="scientific">Galdieria sulphuraria</name>
    <name type="common">Red alga</name>
    <dbReference type="NCBI Taxonomy" id="130081"/>
    <lineage>
        <taxon>Eukaryota</taxon>
        <taxon>Rhodophyta</taxon>
        <taxon>Bangiophyceae</taxon>
        <taxon>Galdieriales</taxon>
        <taxon>Galdieriaceae</taxon>
        <taxon>Galdieria</taxon>
    </lineage>
</organism>
<gene>
    <name evidence="7" type="ORF">Gasu_06800</name>
</gene>
<dbReference type="AlphaFoldDB" id="M2XPX8"/>
<keyword evidence="8" id="KW-1185">Reference proteome</keyword>
<dbReference type="PANTHER" id="PTHR10013">
    <property type="entry name" value="GENERAL VESICULAR TRANSPORT FACTOR P115"/>
    <property type="match status" value="1"/>
</dbReference>
<dbReference type="InterPro" id="IPR011989">
    <property type="entry name" value="ARM-like"/>
</dbReference>
<dbReference type="InterPro" id="IPR006953">
    <property type="entry name" value="Vesicle_Uso1_P115_head"/>
</dbReference>
<comment type="subcellular location">
    <subcellularLocation>
        <location evidence="1">Golgi apparatus</location>
    </subcellularLocation>
</comment>
<dbReference type="eggNOG" id="KOG0946">
    <property type="taxonomic scope" value="Eukaryota"/>
</dbReference>
<name>M2XPX8_GALSU</name>
<dbReference type="GO" id="GO:0005783">
    <property type="term" value="C:endoplasmic reticulum"/>
    <property type="evidence" value="ECO:0007669"/>
    <property type="project" value="TreeGrafter"/>
</dbReference>
<dbReference type="GO" id="GO:0006886">
    <property type="term" value="P:intracellular protein transport"/>
    <property type="evidence" value="ECO:0007669"/>
    <property type="project" value="InterPro"/>
</dbReference>
<dbReference type="Proteomes" id="UP000030680">
    <property type="component" value="Unassembled WGS sequence"/>
</dbReference>
<dbReference type="STRING" id="130081.M2XPX8"/>
<accession>M2XPX8</accession>
<evidence type="ECO:0000256" key="3">
    <source>
        <dbReference type="ARBA" id="ARBA00023054"/>
    </source>
</evidence>
<evidence type="ECO:0000313" key="8">
    <source>
        <dbReference type="Proteomes" id="UP000030680"/>
    </source>
</evidence>
<dbReference type="GO" id="GO:0048280">
    <property type="term" value="P:vesicle fusion with Golgi apparatus"/>
    <property type="evidence" value="ECO:0007669"/>
    <property type="project" value="InterPro"/>
</dbReference>
<dbReference type="Pfam" id="PF04869">
    <property type="entry name" value="Uso1_p115_head"/>
    <property type="match status" value="1"/>
</dbReference>
<sequence length="1220" mass="139942">MNLLSGAFKYVAGIDEESYSSGGLSVERFIDRIVGSSLPQDRRAALRELIDLVKKDVASREKVAKLGVKVFVAILQQDRPYQETIVQTLELLILLVTQIESEKIAEERLLDEIDALEVSRQVAHENTQIFVKYPGAVVQLLDLLEEEDFSIRFNIIELLTALLANDPVLVQQKILEASQGVTKLMDLLKDRREVIRNEAILLLTALVRNCEEAQKILAFENIFELMFDIVESSIQQAEAQRELLDFSDGHTVEESVKDRKKLVTNVEIEILIHDCLLLLFSLLQKNESNQKYFRETGCIPRLNMLLDLKGTEISLVSAQRGENLQLALELLLSLVDDSFKSSEIQQNKTLCATSGILKAVIHIALAPFPDSMCIVCVRAFQSWKLLMKNHKENRTYACSISVLDPQSRIPIGCVVAAFDICCTDSSPAVRLAAFELVELCVMEDIQDSNNFIKALEKKNENCELDTDNTYNHHMQVLSLNLLDTVIGWPEEADSAAVFYACRLLSNLLHKLDSGRLYLLRTAIGPGREAFLVKCMRSLSRAERNHANASLKIGILILMSTWLYSCSEAVQLFLSSAMHLPLLIEMATKSPQHEDDIHVQGLAALVLAVCLGTETDSKNVLVSVVRQRIGVTNFVAKLDEIRASDLFILAYTSKNYLIPDSLLKNNLGAHLDEKLGHRYWYDPISVQLFNQVYFSLQKQILELVVTSDDEDRKEYNSSQTEKWNDSYRQDLSNSRTREEFSNAEAYKSIIREQDKQIEKQHQRLEELERIVAELQQELDSQSKIAIESTRKELDERNARLESTNLQLKDALDRIAYLENLLNEKEADLQSISRACTDLETENEKLRGGSSGDTGTTTLEGNVSSSKHSEILPQEITSNDNVAIKEEEEPPKVRDERDSVYSLFEENNRLQRRVEDLLAAIGDWESYCEAMKVKLKEEREQNERLKIVARDSELIKDGYEGSLKKLQQQLDQCKKELSNREEQLRILSQENQQLRADSEHMKYEPDVSTQEFYRASEESWSFSPKLDRDPILTHSRLLRWIKNTLMEHINSFVTMEERNWKDLDNLLHHFYLRLEQLSKTVVFLKNKYHSMKYIERTNPLKGHILEEEQEGDLSDLFQGKKNSSVSFISSSKDDFPLVTSEEYLEDVDIQNEYREALSYIEELQEKNSNIANMVSLYMLECQRQYDVLENNAFGRIQLQVDLLDDFITKLNKLMRKLNILVK</sequence>
<keyword evidence="3 4" id="KW-0175">Coiled coil</keyword>
<evidence type="ECO:0000256" key="2">
    <source>
        <dbReference type="ARBA" id="ARBA00023034"/>
    </source>
</evidence>
<dbReference type="GeneID" id="17090863"/>
<dbReference type="Gramene" id="EME32272">
    <property type="protein sequence ID" value="EME32272"/>
    <property type="gene ID" value="Gasu_06800"/>
</dbReference>
<dbReference type="GO" id="GO:0000139">
    <property type="term" value="C:Golgi membrane"/>
    <property type="evidence" value="ECO:0007669"/>
    <property type="project" value="InterPro"/>
</dbReference>
<protein>
    <recommendedName>
        <fullName evidence="6">Vesicle tethering protein Uso1/P115-like head domain-containing protein</fullName>
    </recommendedName>
</protein>
<reference evidence="8" key="1">
    <citation type="journal article" date="2013" name="Science">
        <title>Gene transfer from bacteria and archaea facilitated evolution of an extremophilic eukaryote.</title>
        <authorList>
            <person name="Schonknecht G."/>
            <person name="Chen W.H."/>
            <person name="Ternes C.M."/>
            <person name="Barbier G.G."/>
            <person name="Shrestha R.P."/>
            <person name="Stanke M."/>
            <person name="Brautigam A."/>
            <person name="Baker B.J."/>
            <person name="Banfield J.F."/>
            <person name="Garavito R.M."/>
            <person name="Carr K."/>
            <person name="Wilkerson C."/>
            <person name="Rensing S.A."/>
            <person name="Gagneul D."/>
            <person name="Dickenson N.E."/>
            <person name="Oesterhelt C."/>
            <person name="Lercher M.J."/>
            <person name="Weber A.P."/>
        </authorList>
    </citation>
    <scope>NUCLEOTIDE SEQUENCE [LARGE SCALE GENOMIC DNA]</scope>
    <source>
        <strain evidence="8">074W</strain>
    </source>
</reference>
<keyword evidence="2" id="KW-0333">Golgi apparatus</keyword>